<dbReference type="EMBL" id="DWWU01000038">
    <property type="protein sequence ID" value="HJC15989.1"/>
    <property type="molecule type" value="Genomic_DNA"/>
</dbReference>
<organism evidence="6 7">
    <name type="scientific">Candidatus Fusicatenibacter intestinigallinarum</name>
    <dbReference type="NCBI Taxonomy" id="2838598"/>
    <lineage>
        <taxon>Bacteria</taxon>
        <taxon>Bacillati</taxon>
        <taxon>Bacillota</taxon>
        <taxon>Clostridia</taxon>
        <taxon>Lachnospirales</taxon>
        <taxon>Lachnospiraceae</taxon>
        <taxon>Fusicatenibacter</taxon>
    </lineage>
</organism>
<dbReference type="PANTHER" id="PTHR30146:SF148">
    <property type="entry name" value="HTH-TYPE TRANSCRIPTIONAL REPRESSOR PURR-RELATED"/>
    <property type="match status" value="1"/>
</dbReference>
<dbReference type="Pfam" id="PF00356">
    <property type="entry name" value="LacI"/>
    <property type="match status" value="1"/>
</dbReference>
<keyword evidence="2" id="KW-0805">Transcription regulation</keyword>
<dbReference type="Gene3D" id="3.40.50.2300">
    <property type="match status" value="2"/>
</dbReference>
<dbReference type="Proteomes" id="UP000823849">
    <property type="component" value="Unassembled WGS sequence"/>
</dbReference>
<comment type="caution">
    <text evidence="6">The sequence shown here is derived from an EMBL/GenBank/DDBJ whole genome shotgun (WGS) entry which is preliminary data.</text>
</comment>
<dbReference type="GO" id="GO:0000976">
    <property type="term" value="F:transcription cis-regulatory region binding"/>
    <property type="evidence" value="ECO:0007669"/>
    <property type="project" value="TreeGrafter"/>
</dbReference>
<dbReference type="PANTHER" id="PTHR30146">
    <property type="entry name" value="LACI-RELATED TRANSCRIPTIONAL REPRESSOR"/>
    <property type="match status" value="1"/>
</dbReference>
<evidence type="ECO:0000256" key="4">
    <source>
        <dbReference type="ARBA" id="ARBA00023163"/>
    </source>
</evidence>
<dbReference type="AlphaFoldDB" id="A0A9D2SNS0"/>
<dbReference type="InterPro" id="IPR000843">
    <property type="entry name" value="HTH_LacI"/>
</dbReference>
<keyword evidence="3 6" id="KW-0238">DNA-binding</keyword>
<name>A0A9D2SNS0_9FIRM</name>
<dbReference type="Pfam" id="PF13377">
    <property type="entry name" value="Peripla_BP_3"/>
    <property type="match status" value="1"/>
</dbReference>
<evidence type="ECO:0000256" key="3">
    <source>
        <dbReference type="ARBA" id="ARBA00023125"/>
    </source>
</evidence>
<protein>
    <submittedName>
        <fullName evidence="6">LacI family DNA-binding transcriptional regulator</fullName>
    </submittedName>
</protein>
<dbReference type="SMART" id="SM00354">
    <property type="entry name" value="HTH_LACI"/>
    <property type="match status" value="1"/>
</dbReference>
<evidence type="ECO:0000256" key="1">
    <source>
        <dbReference type="ARBA" id="ARBA00022491"/>
    </source>
</evidence>
<dbReference type="GO" id="GO:0003700">
    <property type="term" value="F:DNA-binding transcription factor activity"/>
    <property type="evidence" value="ECO:0007669"/>
    <property type="project" value="TreeGrafter"/>
</dbReference>
<evidence type="ECO:0000256" key="2">
    <source>
        <dbReference type="ARBA" id="ARBA00023015"/>
    </source>
</evidence>
<dbReference type="CDD" id="cd01392">
    <property type="entry name" value="HTH_LacI"/>
    <property type="match status" value="1"/>
</dbReference>
<dbReference type="InterPro" id="IPR010982">
    <property type="entry name" value="Lambda_DNA-bd_dom_sf"/>
</dbReference>
<dbReference type="SUPFAM" id="SSF47413">
    <property type="entry name" value="lambda repressor-like DNA-binding domains"/>
    <property type="match status" value="1"/>
</dbReference>
<proteinExistence type="predicted"/>
<dbReference type="CDD" id="cd19974">
    <property type="entry name" value="PBP1_LacI-like"/>
    <property type="match status" value="1"/>
</dbReference>
<keyword evidence="1" id="KW-0678">Repressor</keyword>
<reference evidence="6" key="2">
    <citation type="submission" date="2021-04" db="EMBL/GenBank/DDBJ databases">
        <authorList>
            <person name="Gilroy R."/>
        </authorList>
    </citation>
    <scope>NUCLEOTIDE SEQUENCE</scope>
    <source>
        <strain evidence="6">CHK185-5351</strain>
    </source>
</reference>
<gene>
    <name evidence="6" type="ORF">H9705_09250</name>
</gene>
<dbReference type="InterPro" id="IPR028082">
    <property type="entry name" value="Peripla_BP_I"/>
</dbReference>
<evidence type="ECO:0000259" key="5">
    <source>
        <dbReference type="PROSITE" id="PS50932"/>
    </source>
</evidence>
<accession>A0A9D2SNS0</accession>
<feature type="domain" description="HTH lacI-type" evidence="5">
    <location>
        <begin position="7"/>
        <end position="62"/>
    </location>
</feature>
<sequence length="336" mass="37942">MAKKNSISMQDIADELNISKVTVSKALNGKDGVSEELKEKIFAIAEHYGYILPDYGQRKAKKVGIVMSERFNSGDMGKFYMGMYEKIINELRKVSCSSMMITSNHESLKRDIETLETKGMFDGLILLGILDREVRESIDGVSLPKVYVDVYDETHKSDSVVTENIYSAYDITDYLIQMGYREIGFVGTIGATTSITDRYLGYQRALLEHHLQPKQEWCIPDRDGEGTAIEPELPETLPEAFVCNCDETAFRLVKVLRRKGIRVPEDLAVTGFDDDIYAELCEPGLTTVSVNIEEIGKIAAGRIVRYMEHPEKQGGDVYRVPGKIIRRDSVKDLRKQ</sequence>
<dbReference type="SUPFAM" id="SSF53822">
    <property type="entry name" value="Periplasmic binding protein-like I"/>
    <property type="match status" value="1"/>
</dbReference>
<dbReference type="InterPro" id="IPR046335">
    <property type="entry name" value="LacI/GalR-like_sensor"/>
</dbReference>
<evidence type="ECO:0000313" key="7">
    <source>
        <dbReference type="Proteomes" id="UP000823849"/>
    </source>
</evidence>
<evidence type="ECO:0000313" key="6">
    <source>
        <dbReference type="EMBL" id="HJC15989.1"/>
    </source>
</evidence>
<dbReference type="Gene3D" id="1.10.260.40">
    <property type="entry name" value="lambda repressor-like DNA-binding domains"/>
    <property type="match status" value="1"/>
</dbReference>
<reference evidence="6" key="1">
    <citation type="journal article" date="2021" name="PeerJ">
        <title>Extensive microbial diversity within the chicken gut microbiome revealed by metagenomics and culture.</title>
        <authorList>
            <person name="Gilroy R."/>
            <person name="Ravi A."/>
            <person name="Getino M."/>
            <person name="Pursley I."/>
            <person name="Horton D.L."/>
            <person name="Alikhan N.F."/>
            <person name="Baker D."/>
            <person name="Gharbi K."/>
            <person name="Hall N."/>
            <person name="Watson M."/>
            <person name="Adriaenssens E.M."/>
            <person name="Foster-Nyarko E."/>
            <person name="Jarju S."/>
            <person name="Secka A."/>
            <person name="Antonio M."/>
            <person name="Oren A."/>
            <person name="Chaudhuri R.R."/>
            <person name="La Ragione R."/>
            <person name="Hildebrand F."/>
            <person name="Pallen M.J."/>
        </authorList>
    </citation>
    <scope>NUCLEOTIDE SEQUENCE</scope>
    <source>
        <strain evidence="6">CHK185-5351</strain>
    </source>
</reference>
<keyword evidence="4" id="KW-0804">Transcription</keyword>
<dbReference type="PROSITE" id="PS50932">
    <property type="entry name" value="HTH_LACI_2"/>
    <property type="match status" value="1"/>
</dbReference>